<dbReference type="RefSeq" id="WP_377414593.1">
    <property type="nucleotide sequence ID" value="NZ_JBHSRS010000084.1"/>
</dbReference>
<dbReference type="EMBL" id="JBHSRS010000084">
    <property type="protein sequence ID" value="MFC6283920.1"/>
    <property type="molecule type" value="Genomic_DNA"/>
</dbReference>
<organism evidence="2 3">
    <name type="scientific">Polaromonas aquatica</name>
    <dbReference type="NCBI Taxonomy" id="332657"/>
    <lineage>
        <taxon>Bacteria</taxon>
        <taxon>Pseudomonadati</taxon>
        <taxon>Pseudomonadota</taxon>
        <taxon>Betaproteobacteria</taxon>
        <taxon>Burkholderiales</taxon>
        <taxon>Comamonadaceae</taxon>
        <taxon>Polaromonas</taxon>
    </lineage>
</organism>
<sequence>MSPEIKTFPPVRLAYMRYTGPYGHPDIAMHWQRFGQWCEAQGLMKPRRKMYGISLDNPMVTPPNECRYDLGVEVDASFKVTDAATSGVAIQQFEGGPYACQPFNGTAAQIGMAWMAMFGQALPMSGLQREDKPSMEVYLEDFEMDPNTFAFGCLLCVPVKAL</sequence>
<dbReference type="SUPFAM" id="SSF55136">
    <property type="entry name" value="Probable bacterial effector-binding domain"/>
    <property type="match status" value="1"/>
</dbReference>
<evidence type="ECO:0000259" key="1">
    <source>
        <dbReference type="SMART" id="SM00871"/>
    </source>
</evidence>
<dbReference type="InterPro" id="IPR050908">
    <property type="entry name" value="SmbC-like"/>
</dbReference>
<reference evidence="3" key="1">
    <citation type="journal article" date="2019" name="Int. J. Syst. Evol. Microbiol.">
        <title>The Global Catalogue of Microorganisms (GCM) 10K type strain sequencing project: providing services to taxonomists for standard genome sequencing and annotation.</title>
        <authorList>
            <consortium name="The Broad Institute Genomics Platform"/>
            <consortium name="The Broad Institute Genome Sequencing Center for Infectious Disease"/>
            <person name="Wu L."/>
            <person name="Ma J."/>
        </authorList>
    </citation>
    <scope>NUCLEOTIDE SEQUENCE [LARGE SCALE GENOMIC DNA]</scope>
    <source>
        <strain evidence="3">CCUG 39402</strain>
    </source>
</reference>
<proteinExistence type="predicted"/>
<comment type="caution">
    <text evidence="2">The sequence shown here is derived from an EMBL/GenBank/DDBJ whole genome shotgun (WGS) entry which is preliminary data.</text>
</comment>
<dbReference type="InterPro" id="IPR011256">
    <property type="entry name" value="Reg_factor_effector_dom_sf"/>
</dbReference>
<gene>
    <name evidence="2" type="ORF">ACFQND_22045</name>
</gene>
<protein>
    <submittedName>
        <fullName evidence="2">GyrI-like domain-containing protein</fullName>
    </submittedName>
</protein>
<dbReference type="Proteomes" id="UP001596270">
    <property type="component" value="Unassembled WGS sequence"/>
</dbReference>
<evidence type="ECO:0000313" key="3">
    <source>
        <dbReference type="Proteomes" id="UP001596270"/>
    </source>
</evidence>
<evidence type="ECO:0000313" key="2">
    <source>
        <dbReference type="EMBL" id="MFC6283920.1"/>
    </source>
</evidence>
<dbReference type="Pfam" id="PF06445">
    <property type="entry name" value="GyrI-like"/>
    <property type="match status" value="1"/>
</dbReference>
<name>A0ABW1U321_9BURK</name>
<accession>A0ABW1U321</accession>
<dbReference type="Gene3D" id="3.20.80.10">
    <property type="entry name" value="Regulatory factor, effector binding domain"/>
    <property type="match status" value="1"/>
</dbReference>
<dbReference type="InterPro" id="IPR010499">
    <property type="entry name" value="AraC_E-bd"/>
</dbReference>
<feature type="domain" description="AraC effector-binding" evidence="1">
    <location>
        <begin position="1"/>
        <end position="160"/>
    </location>
</feature>
<dbReference type="PANTHER" id="PTHR40055:SF1">
    <property type="entry name" value="TRANSCRIPTIONAL REGULATOR YGIV-RELATED"/>
    <property type="match status" value="1"/>
</dbReference>
<dbReference type="InterPro" id="IPR029442">
    <property type="entry name" value="GyrI-like"/>
</dbReference>
<keyword evidence="3" id="KW-1185">Reference proteome</keyword>
<dbReference type="SMART" id="SM00871">
    <property type="entry name" value="AraC_E_bind"/>
    <property type="match status" value="1"/>
</dbReference>
<dbReference type="PANTHER" id="PTHR40055">
    <property type="entry name" value="TRANSCRIPTIONAL REGULATOR YGIV-RELATED"/>
    <property type="match status" value="1"/>
</dbReference>